<accession>A0A382XTV7</accession>
<organism evidence="1">
    <name type="scientific">marine metagenome</name>
    <dbReference type="NCBI Taxonomy" id="408172"/>
    <lineage>
        <taxon>unclassified sequences</taxon>
        <taxon>metagenomes</taxon>
        <taxon>ecological metagenomes</taxon>
    </lineage>
</organism>
<feature type="non-terminal residue" evidence="1">
    <location>
        <position position="241"/>
    </location>
</feature>
<proteinExistence type="predicted"/>
<dbReference type="EMBL" id="UINC01170172">
    <property type="protein sequence ID" value="SVD74085.1"/>
    <property type="molecule type" value="Genomic_DNA"/>
</dbReference>
<reference evidence="1" key="1">
    <citation type="submission" date="2018-05" db="EMBL/GenBank/DDBJ databases">
        <authorList>
            <person name="Lanie J.A."/>
            <person name="Ng W.-L."/>
            <person name="Kazmierczak K.M."/>
            <person name="Andrzejewski T.M."/>
            <person name="Davidsen T.M."/>
            <person name="Wayne K.J."/>
            <person name="Tettelin H."/>
            <person name="Glass J.I."/>
            <person name="Rusch D."/>
            <person name="Podicherti R."/>
            <person name="Tsui H.-C.T."/>
            <person name="Winkler M.E."/>
        </authorList>
    </citation>
    <scope>NUCLEOTIDE SEQUENCE</scope>
</reference>
<evidence type="ECO:0000313" key="1">
    <source>
        <dbReference type="EMBL" id="SVD74085.1"/>
    </source>
</evidence>
<protein>
    <submittedName>
        <fullName evidence="1">Uncharacterized protein</fullName>
    </submittedName>
</protein>
<sequence>MLLAILLILPLAMFIPGDAAIVGVVEAAGCSVSSQDSTEWGTHIRNISIETTFMGEWNEWEDGERGFDTPAPGMVESTQYTGPLSPLRSGFHTSFSVDNGSGGGVRMNLTTGMRYTFCLTIDNGNADSVREPPVDAYLFLTHDYDMYAMQYYLYGEEIQFMEDLEENIPPEWRGGLWRGFRDVHNYENIRGAEFSVVLDKLETSTSLFSGEGTTYEEFIIFVDAINNTHIDDAPEPHSTSL</sequence>
<name>A0A382XTV7_9ZZZZ</name>
<gene>
    <name evidence="1" type="ORF">METZ01_LOCUS426939</name>
</gene>
<dbReference type="AlphaFoldDB" id="A0A382XTV7"/>